<proteinExistence type="predicted"/>
<feature type="region of interest" description="Disordered" evidence="1">
    <location>
        <begin position="1"/>
        <end position="22"/>
    </location>
</feature>
<dbReference type="Proteomes" id="UP000290572">
    <property type="component" value="Unassembled WGS sequence"/>
</dbReference>
<sequence length="125" mass="13499">MLRTQMRETGSATNTEQHPTSQERLKYRHSSIPQSQNWISAALSILPSVHLLIRSTGSSGNVQTLLSWPSGSPYTTACRPDPGIQTRCLTEGINHPCTTGQDALSPPDLEWVPVPSATADTGVSM</sequence>
<organism evidence="2 3">
    <name type="scientific">Labeo rohita</name>
    <name type="common">Indian major carp</name>
    <name type="synonym">Cyprinus rohita</name>
    <dbReference type="NCBI Taxonomy" id="84645"/>
    <lineage>
        <taxon>Eukaryota</taxon>
        <taxon>Metazoa</taxon>
        <taxon>Chordata</taxon>
        <taxon>Craniata</taxon>
        <taxon>Vertebrata</taxon>
        <taxon>Euteleostomi</taxon>
        <taxon>Actinopterygii</taxon>
        <taxon>Neopterygii</taxon>
        <taxon>Teleostei</taxon>
        <taxon>Ostariophysi</taxon>
        <taxon>Cypriniformes</taxon>
        <taxon>Cyprinidae</taxon>
        <taxon>Labeoninae</taxon>
        <taxon>Labeonini</taxon>
        <taxon>Labeo</taxon>
    </lineage>
</organism>
<reference evidence="2 3" key="1">
    <citation type="submission" date="2018-03" db="EMBL/GenBank/DDBJ databases">
        <title>Draft genome sequence of Rohu Carp (Labeo rohita).</title>
        <authorList>
            <person name="Das P."/>
            <person name="Kushwaha B."/>
            <person name="Joshi C.G."/>
            <person name="Kumar D."/>
            <person name="Nagpure N.S."/>
            <person name="Sahoo L."/>
            <person name="Das S.P."/>
            <person name="Bit A."/>
            <person name="Patnaik S."/>
            <person name="Meher P.K."/>
            <person name="Jayasankar P."/>
            <person name="Koringa P.G."/>
            <person name="Patel N.V."/>
            <person name="Hinsu A.T."/>
            <person name="Kumar R."/>
            <person name="Pandey M."/>
            <person name="Agarwal S."/>
            <person name="Srivastava S."/>
            <person name="Singh M."/>
            <person name="Iquebal M.A."/>
            <person name="Jaiswal S."/>
            <person name="Angadi U.B."/>
            <person name="Kumar N."/>
            <person name="Raza M."/>
            <person name="Shah T.M."/>
            <person name="Rai A."/>
            <person name="Jena J.K."/>
        </authorList>
    </citation>
    <scope>NUCLEOTIDE SEQUENCE [LARGE SCALE GENOMIC DNA]</scope>
    <source>
        <strain evidence="2">DASCIFA01</strain>
        <tissue evidence="2">Testis</tissue>
    </source>
</reference>
<feature type="compositionally biased region" description="Polar residues" evidence="1">
    <location>
        <begin position="7"/>
        <end position="22"/>
    </location>
</feature>
<accession>A0A498N7A7</accession>
<gene>
    <name evidence="2" type="ORF">ROHU_021925</name>
</gene>
<keyword evidence="3" id="KW-1185">Reference proteome</keyword>
<name>A0A498N7A7_LABRO</name>
<feature type="region of interest" description="Disordered" evidence="1">
    <location>
        <begin position="100"/>
        <end position="125"/>
    </location>
</feature>
<dbReference type="EMBL" id="QBIY01012510">
    <property type="protein sequence ID" value="RXN24785.1"/>
    <property type="molecule type" value="Genomic_DNA"/>
</dbReference>
<protein>
    <submittedName>
        <fullName evidence="2">Uncharacterized protein</fullName>
    </submittedName>
</protein>
<dbReference type="AlphaFoldDB" id="A0A498N7A7"/>
<comment type="caution">
    <text evidence="2">The sequence shown here is derived from an EMBL/GenBank/DDBJ whole genome shotgun (WGS) entry which is preliminary data.</text>
</comment>
<evidence type="ECO:0000313" key="3">
    <source>
        <dbReference type="Proteomes" id="UP000290572"/>
    </source>
</evidence>
<evidence type="ECO:0000256" key="1">
    <source>
        <dbReference type="SAM" id="MobiDB-lite"/>
    </source>
</evidence>
<evidence type="ECO:0000313" key="2">
    <source>
        <dbReference type="EMBL" id="RXN24785.1"/>
    </source>
</evidence>